<dbReference type="Gene3D" id="2.130.10.10">
    <property type="entry name" value="YVTN repeat-like/Quinoprotein amine dehydrogenase"/>
    <property type="match status" value="1"/>
</dbReference>
<protein>
    <submittedName>
        <fullName evidence="9">Ca2+-binding protein, RTX toxin-related</fullName>
    </submittedName>
</protein>
<dbReference type="Pfam" id="PF00353">
    <property type="entry name" value="HemolysinCabind"/>
    <property type="match status" value="5"/>
</dbReference>
<reference evidence="9 10" key="1">
    <citation type="submission" date="2016-10" db="EMBL/GenBank/DDBJ databases">
        <authorList>
            <person name="de Groot N.N."/>
        </authorList>
    </citation>
    <scope>NUCLEOTIDE SEQUENCE [LARGE SCALE GENOMIC DNA]</scope>
    <source>
        <strain evidence="9 10">CGMCC 1.9157</strain>
    </source>
</reference>
<organism evidence="9 10">
    <name type="scientific">Cohaesibacter marisflavi</name>
    <dbReference type="NCBI Taxonomy" id="655353"/>
    <lineage>
        <taxon>Bacteria</taxon>
        <taxon>Pseudomonadati</taxon>
        <taxon>Pseudomonadota</taxon>
        <taxon>Alphaproteobacteria</taxon>
        <taxon>Hyphomicrobiales</taxon>
        <taxon>Cohaesibacteraceae</taxon>
    </lineage>
</organism>
<dbReference type="PANTHER" id="PTHR38340:SF1">
    <property type="entry name" value="S-LAYER PROTEIN"/>
    <property type="match status" value="1"/>
</dbReference>
<keyword evidence="10" id="KW-1185">Reference proteome</keyword>
<dbReference type="InterPro" id="IPR050557">
    <property type="entry name" value="RTX_toxin/Mannuronan_C5-epim"/>
</dbReference>
<dbReference type="SMART" id="SM00327">
    <property type="entry name" value="VWA"/>
    <property type="match status" value="1"/>
</dbReference>
<keyword evidence="6" id="KW-0843">Virulence</keyword>
<accession>A0A1I5LLS2</accession>
<evidence type="ECO:0000256" key="3">
    <source>
        <dbReference type="ARBA" id="ARBA00022525"/>
    </source>
</evidence>
<dbReference type="OrthoDB" id="9809583at2"/>
<name>A0A1I5LLS2_9HYPH</name>
<dbReference type="PANTHER" id="PTHR38340">
    <property type="entry name" value="S-LAYER PROTEIN"/>
    <property type="match status" value="1"/>
</dbReference>
<keyword evidence="7" id="KW-0472">Membrane</keyword>
<dbReference type="Pfam" id="PF13519">
    <property type="entry name" value="VWA_2"/>
    <property type="match status" value="1"/>
</dbReference>
<keyword evidence="5" id="KW-0677">Repeat</keyword>
<keyword evidence="4" id="KW-0800">Toxin</keyword>
<evidence type="ECO:0000256" key="6">
    <source>
        <dbReference type="ARBA" id="ARBA00023026"/>
    </source>
</evidence>
<sequence length="1186" mass="122145">MASGIRTELVNRYNVSGSNNGLSSAYGVHSLTIGDHTYVYVAAQYNDAITVFELEADGSLTPVESYNDTTSALLDSVSTLTSTTIGGSTYLFANSNGYYGEGITSFKVNNDGTLTPVDTVAESSTVELDGTIGSMSVTTVGTTQFLIASGRDDDGVSVFRIGTDGTLVNTSDYDDASNVNYGLNGAMGVTTAKVGTSTYVFVAGYYDSAVTVMRLNPNGTMTFINTVENTGDLNLSYATELTTAVVNGTTYLFVGGSSSAGVSVFSVAANGTLTNVFNTPSDNSTELSGVLGLETFTLNGQTYLMTNGANYSSLSYFSVGNDGSLTLVDTVSDDETVNLYGTDYSDIVTIDGHSYVIATGSSESGVSVFELGVENPIVGTAGPDFLEGTDLADTMDGRNGNDIISAYGGNDTVHGGNGADVILGGDGDDIIYGDDDNLQTLSNTVTVPSTQQQLSISATLPATSNTNSIDVSGFISRDAMKTSDFNIVYVIDVSGSMGSSFSGNETVPDMNGDGYANELIDGAITAYESVTDSLVSAGLSGSNLAVVAFSGSATTIYNGTVGGNVDSVLETLNASGSTYFEAALDQTITALNGMGTGENHVFFMSDGAPGDQGAYSDEVSTLLAANGLNATIRAIGLGTGANIDVLDLVDDGLDNDTAERVLTPSALTSSLTGAPVQASEVARIEILVNGKVVETIRPAEFTSTPLGLRYSATVNGLSTSANDQIVVRMVASDPAHTTARVGVTLKNAGTGDGDDILFGNDGSDTIMGNGGNDTIHGGHGDDVLSGMSGNDVLFGGAGADKMSGGSGNDVYYVNMARDTVTEYARGGFDKINSHISFSLMQDGQNVESLNLLGDANLKGYGNAANNVISGNAGNNVLYGFAGNDKIYGNNGRDTLIGGDGNDSLYGGNGLDTMRGGAGNDIYFVESWGDKVVEVAKGGIDSVNSTSSFSLNLNGAFVENLNLTGKANINGIGNGLANKIEGNLGNNILNGLLGNDKLFGYKGNDRLNGGDGADRLDGANGNDILDGGNHNDVLFGGNGNDTLYGRNGADSLFGNSGNDILQGNLGADRLNGGNGMDRMYAGVDNVRDVFDFNTVLESRVGAAVRDKIFQFDRGEDKIDLSGIDANTSAAGNQAFAFTGHVAKAHSVWWVDTGTDVVLRGDNNGNNVADFEIQINDIGGLNAGDVIL</sequence>
<dbReference type="SUPFAM" id="SSF50974">
    <property type="entry name" value="Nitrous oxide reductase, N-terminal domain"/>
    <property type="match status" value="1"/>
</dbReference>
<evidence type="ECO:0000313" key="9">
    <source>
        <dbReference type="EMBL" id="SFO98220.1"/>
    </source>
</evidence>
<dbReference type="AlphaFoldDB" id="A0A1I5LLS2"/>
<dbReference type="PROSITE" id="PS00330">
    <property type="entry name" value="HEMOLYSIN_CALCIUM"/>
    <property type="match status" value="5"/>
</dbReference>
<dbReference type="InterPro" id="IPR036465">
    <property type="entry name" value="vWFA_dom_sf"/>
</dbReference>
<evidence type="ECO:0000313" key="10">
    <source>
        <dbReference type="Proteomes" id="UP000199236"/>
    </source>
</evidence>
<dbReference type="CDD" id="cd00198">
    <property type="entry name" value="vWFA"/>
    <property type="match status" value="1"/>
</dbReference>
<dbReference type="PRINTS" id="PR00313">
    <property type="entry name" value="CABNDNGRPT"/>
</dbReference>
<gene>
    <name evidence="9" type="ORF">SAMN04488056_11744</name>
</gene>
<proteinExistence type="predicted"/>
<dbReference type="PRINTS" id="PR01488">
    <property type="entry name" value="RTXTOXINA"/>
</dbReference>
<evidence type="ECO:0000256" key="4">
    <source>
        <dbReference type="ARBA" id="ARBA00022656"/>
    </source>
</evidence>
<dbReference type="PROSITE" id="PS50234">
    <property type="entry name" value="VWFA"/>
    <property type="match status" value="1"/>
</dbReference>
<dbReference type="InterPro" id="IPR001343">
    <property type="entry name" value="Hemolysn_Ca-bd"/>
</dbReference>
<evidence type="ECO:0000256" key="1">
    <source>
        <dbReference type="ARBA" id="ARBA00004370"/>
    </source>
</evidence>
<dbReference type="InterPro" id="IPR003995">
    <property type="entry name" value="RTX_toxin_determinant-A"/>
</dbReference>
<dbReference type="Gene3D" id="3.40.50.410">
    <property type="entry name" value="von Willebrand factor, type A domain"/>
    <property type="match status" value="1"/>
</dbReference>
<dbReference type="Proteomes" id="UP000199236">
    <property type="component" value="Unassembled WGS sequence"/>
</dbReference>
<dbReference type="InterPro" id="IPR002035">
    <property type="entry name" value="VWF_A"/>
</dbReference>
<evidence type="ECO:0000259" key="8">
    <source>
        <dbReference type="PROSITE" id="PS50234"/>
    </source>
</evidence>
<dbReference type="GO" id="GO:0016020">
    <property type="term" value="C:membrane"/>
    <property type="evidence" value="ECO:0007669"/>
    <property type="project" value="UniProtKB-SubCell"/>
</dbReference>
<dbReference type="Gene3D" id="2.150.10.10">
    <property type="entry name" value="Serralysin-like metalloprotease, C-terminal"/>
    <property type="match status" value="6"/>
</dbReference>
<dbReference type="GO" id="GO:0005509">
    <property type="term" value="F:calcium ion binding"/>
    <property type="evidence" value="ECO:0007669"/>
    <property type="project" value="InterPro"/>
</dbReference>
<dbReference type="InterPro" id="IPR018511">
    <property type="entry name" value="Hemolysin-typ_Ca-bd_CS"/>
</dbReference>
<evidence type="ECO:0000256" key="2">
    <source>
        <dbReference type="ARBA" id="ARBA00004613"/>
    </source>
</evidence>
<comment type="subcellular location">
    <subcellularLocation>
        <location evidence="1">Membrane</location>
    </subcellularLocation>
    <subcellularLocation>
        <location evidence="2">Secreted</location>
    </subcellularLocation>
</comment>
<dbReference type="SUPFAM" id="SSF53300">
    <property type="entry name" value="vWA-like"/>
    <property type="match status" value="1"/>
</dbReference>
<evidence type="ECO:0000256" key="5">
    <source>
        <dbReference type="ARBA" id="ARBA00022737"/>
    </source>
</evidence>
<dbReference type="STRING" id="655353.SAMN04488056_11744"/>
<dbReference type="GO" id="GO:0005576">
    <property type="term" value="C:extracellular region"/>
    <property type="evidence" value="ECO:0007669"/>
    <property type="project" value="UniProtKB-SubCell"/>
</dbReference>
<evidence type="ECO:0000256" key="7">
    <source>
        <dbReference type="ARBA" id="ARBA00023136"/>
    </source>
</evidence>
<dbReference type="GO" id="GO:0090729">
    <property type="term" value="F:toxin activity"/>
    <property type="evidence" value="ECO:0007669"/>
    <property type="project" value="UniProtKB-KW"/>
</dbReference>
<dbReference type="InterPro" id="IPR015943">
    <property type="entry name" value="WD40/YVTN_repeat-like_dom_sf"/>
</dbReference>
<dbReference type="EMBL" id="FOVR01000017">
    <property type="protein sequence ID" value="SFO98220.1"/>
    <property type="molecule type" value="Genomic_DNA"/>
</dbReference>
<dbReference type="RefSeq" id="WP_090075326.1">
    <property type="nucleotide sequence ID" value="NZ_FOVR01000017.1"/>
</dbReference>
<feature type="domain" description="VWFA" evidence="8">
    <location>
        <begin position="486"/>
        <end position="681"/>
    </location>
</feature>
<dbReference type="SUPFAM" id="SSF51120">
    <property type="entry name" value="beta-Roll"/>
    <property type="match status" value="5"/>
</dbReference>
<dbReference type="InterPro" id="IPR011045">
    <property type="entry name" value="N2O_reductase_N"/>
</dbReference>
<dbReference type="InterPro" id="IPR011049">
    <property type="entry name" value="Serralysin-like_metalloprot_C"/>
</dbReference>
<keyword evidence="3" id="KW-0964">Secreted</keyword>